<dbReference type="CDD" id="cd07377">
    <property type="entry name" value="WHTH_GntR"/>
    <property type="match status" value="1"/>
</dbReference>
<evidence type="ECO:0000256" key="3">
    <source>
        <dbReference type="ARBA" id="ARBA00023163"/>
    </source>
</evidence>
<keyword evidence="2" id="KW-0238">DNA-binding</keyword>
<dbReference type="InterPro" id="IPR036388">
    <property type="entry name" value="WH-like_DNA-bd_sf"/>
</dbReference>
<sequence>MARYRDIAEDLRRRIGAGEFSPGQQLPSIAALQEHYDVPGLNTIRQAQQLLVEDGLVETRQGVGAFVLRNDPQPRTVDVAAELRTARAAIDRALAAALGSQS</sequence>
<dbReference type="OrthoDB" id="4164516at2"/>
<dbReference type="Gene3D" id="1.10.10.10">
    <property type="entry name" value="Winged helix-like DNA-binding domain superfamily/Winged helix DNA-binding domain"/>
    <property type="match status" value="1"/>
</dbReference>
<dbReference type="GO" id="GO:0003677">
    <property type="term" value="F:DNA binding"/>
    <property type="evidence" value="ECO:0007669"/>
    <property type="project" value="UniProtKB-KW"/>
</dbReference>
<dbReference type="SMART" id="SM00345">
    <property type="entry name" value="HTH_GNTR"/>
    <property type="match status" value="1"/>
</dbReference>
<evidence type="ECO:0000259" key="4">
    <source>
        <dbReference type="PROSITE" id="PS50949"/>
    </source>
</evidence>
<dbReference type="PANTHER" id="PTHR44846">
    <property type="entry name" value="MANNOSYL-D-GLYCERATE TRANSPORT/METABOLISM SYSTEM REPRESSOR MNGR-RELATED"/>
    <property type="match status" value="1"/>
</dbReference>
<evidence type="ECO:0000256" key="2">
    <source>
        <dbReference type="ARBA" id="ARBA00023125"/>
    </source>
</evidence>
<keyword evidence="6" id="KW-1185">Reference proteome</keyword>
<dbReference type="AlphaFoldDB" id="A0A316TKJ4"/>
<reference evidence="5 6" key="1">
    <citation type="submission" date="2018-05" db="EMBL/GenBank/DDBJ databases">
        <title>Nocardioides silvaticus genome.</title>
        <authorList>
            <person name="Li C."/>
            <person name="Wang G."/>
        </authorList>
    </citation>
    <scope>NUCLEOTIDE SEQUENCE [LARGE SCALE GENOMIC DNA]</scope>
    <source>
        <strain evidence="5 6">CCTCC AB 2018079</strain>
    </source>
</reference>
<dbReference type="PANTHER" id="PTHR44846:SF17">
    <property type="entry name" value="GNTR-FAMILY TRANSCRIPTIONAL REGULATOR"/>
    <property type="match status" value="1"/>
</dbReference>
<gene>
    <name evidence="5" type="ORF">DJ010_01145</name>
</gene>
<dbReference type="InterPro" id="IPR000524">
    <property type="entry name" value="Tscrpt_reg_HTH_GntR"/>
</dbReference>
<dbReference type="InterPro" id="IPR050679">
    <property type="entry name" value="Bact_HTH_transcr_reg"/>
</dbReference>
<proteinExistence type="predicted"/>
<dbReference type="Proteomes" id="UP000245507">
    <property type="component" value="Unassembled WGS sequence"/>
</dbReference>
<dbReference type="InterPro" id="IPR036390">
    <property type="entry name" value="WH_DNA-bd_sf"/>
</dbReference>
<protein>
    <recommendedName>
        <fullName evidence="4">HTH gntR-type domain-containing protein</fullName>
    </recommendedName>
</protein>
<dbReference type="PROSITE" id="PS50949">
    <property type="entry name" value="HTH_GNTR"/>
    <property type="match status" value="1"/>
</dbReference>
<accession>A0A316TKJ4</accession>
<evidence type="ECO:0000313" key="5">
    <source>
        <dbReference type="EMBL" id="PWN04288.1"/>
    </source>
</evidence>
<dbReference type="EMBL" id="QGDD01000001">
    <property type="protein sequence ID" value="PWN04288.1"/>
    <property type="molecule type" value="Genomic_DNA"/>
</dbReference>
<evidence type="ECO:0000313" key="6">
    <source>
        <dbReference type="Proteomes" id="UP000245507"/>
    </source>
</evidence>
<dbReference type="SUPFAM" id="SSF46785">
    <property type="entry name" value="Winged helix' DNA-binding domain"/>
    <property type="match status" value="1"/>
</dbReference>
<dbReference type="Pfam" id="PF00392">
    <property type="entry name" value="GntR"/>
    <property type="match status" value="1"/>
</dbReference>
<feature type="domain" description="HTH gntR-type" evidence="4">
    <location>
        <begin position="1"/>
        <end position="70"/>
    </location>
</feature>
<dbReference type="GO" id="GO:0045892">
    <property type="term" value="P:negative regulation of DNA-templated transcription"/>
    <property type="evidence" value="ECO:0007669"/>
    <property type="project" value="TreeGrafter"/>
</dbReference>
<organism evidence="5 6">
    <name type="scientific">Nocardioides silvaticus</name>
    <dbReference type="NCBI Taxonomy" id="2201891"/>
    <lineage>
        <taxon>Bacteria</taxon>
        <taxon>Bacillati</taxon>
        <taxon>Actinomycetota</taxon>
        <taxon>Actinomycetes</taxon>
        <taxon>Propionibacteriales</taxon>
        <taxon>Nocardioidaceae</taxon>
        <taxon>Nocardioides</taxon>
    </lineage>
</organism>
<comment type="caution">
    <text evidence="5">The sequence shown here is derived from an EMBL/GenBank/DDBJ whole genome shotgun (WGS) entry which is preliminary data.</text>
</comment>
<name>A0A316TKJ4_9ACTN</name>
<dbReference type="RefSeq" id="WP_109691795.1">
    <property type="nucleotide sequence ID" value="NZ_QGDD01000001.1"/>
</dbReference>
<keyword evidence="1" id="KW-0805">Transcription regulation</keyword>
<evidence type="ECO:0000256" key="1">
    <source>
        <dbReference type="ARBA" id="ARBA00023015"/>
    </source>
</evidence>
<keyword evidence="3" id="KW-0804">Transcription</keyword>
<dbReference type="GO" id="GO:0003700">
    <property type="term" value="F:DNA-binding transcription factor activity"/>
    <property type="evidence" value="ECO:0007669"/>
    <property type="project" value="InterPro"/>
</dbReference>